<evidence type="ECO:0000313" key="2">
    <source>
        <dbReference type="Proteomes" id="UP000736335"/>
    </source>
</evidence>
<dbReference type="AlphaFoldDB" id="A0A9P6HIS5"/>
<reference evidence="1" key="2">
    <citation type="submission" date="2020-11" db="EMBL/GenBank/DDBJ databases">
        <authorList>
            <consortium name="DOE Joint Genome Institute"/>
            <person name="Kuo A."/>
            <person name="Miyauchi S."/>
            <person name="Kiss E."/>
            <person name="Drula E."/>
            <person name="Kohler A."/>
            <person name="Sanchez-Garcia M."/>
            <person name="Andreopoulos B."/>
            <person name="Barry K.W."/>
            <person name="Bonito G."/>
            <person name="Buee M."/>
            <person name="Carver A."/>
            <person name="Chen C."/>
            <person name="Cichocki N."/>
            <person name="Clum A."/>
            <person name="Culley D."/>
            <person name="Crous P.W."/>
            <person name="Fauchery L."/>
            <person name="Girlanda M."/>
            <person name="Hayes R."/>
            <person name="Keri Z."/>
            <person name="Labutti K."/>
            <person name="Lipzen A."/>
            <person name="Lombard V."/>
            <person name="Magnuson J."/>
            <person name="Maillard F."/>
            <person name="Morin E."/>
            <person name="Murat C."/>
            <person name="Nolan M."/>
            <person name="Ohm R."/>
            <person name="Pangilinan J."/>
            <person name="Pereira M."/>
            <person name="Perotto S."/>
            <person name="Peter M."/>
            <person name="Riley R."/>
            <person name="Sitrit Y."/>
            <person name="Stielow B."/>
            <person name="Szollosi G."/>
            <person name="Zifcakova L."/>
            <person name="Stursova M."/>
            <person name="Spatafora J.W."/>
            <person name="Tedersoo L."/>
            <person name="Vaario L.-M."/>
            <person name="Yamada A."/>
            <person name="Yan M."/>
            <person name="Wang P."/>
            <person name="Xu J."/>
            <person name="Bruns T."/>
            <person name="Baldrian P."/>
            <person name="Vilgalys R."/>
            <person name="Henrissat B."/>
            <person name="Grigoriev I.V."/>
            <person name="Hibbett D."/>
            <person name="Nagy L.G."/>
            <person name="Martin F.M."/>
        </authorList>
    </citation>
    <scope>NUCLEOTIDE SEQUENCE</scope>
    <source>
        <strain evidence="1">UH-Tt-Lm1</strain>
    </source>
</reference>
<reference evidence="1" key="1">
    <citation type="journal article" date="2020" name="Nat. Commun.">
        <title>Large-scale genome sequencing of mycorrhizal fungi provides insights into the early evolution of symbiotic traits.</title>
        <authorList>
            <person name="Miyauchi S."/>
            <person name="Kiss E."/>
            <person name="Kuo A."/>
            <person name="Drula E."/>
            <person name="Kohler A."/>
            <person name="Sanchez-Garcia M."/>
            <person name="Morin E."/>
            <person name="Andreopoulos B."/>
            <person name="Barry K.W."/>
            <person name="Bonito G."/>
            <person name="Buee M."/>
            <person name="Carver A."/>
            <person name="Chen C."/>
            <person name="Cichocki N."/>
            <person name="Clum A."/>
            <person name="Culley D."/>
            <person name="Crous P.W."/>
            <person name="Fauchery L."/>
            <person name="Girlanda M."/>
            <person name="Hayes R.D."/>
            <person name="Keri Z."/>
            <person name="LaButti K."/>
            <person name="Lipzen A."/>
            <person name="Lombard V."/>
            <person name="Magnuson J."/>
            <person name="Maillard F."/>
            <person name="Murat C."/>
            <person name="Nolan M."/>
            <person name="Ohm R.A."/>
            <person name="Pangilinan J."/>
            <person name="Pereira M.F."/>
            <person name="Perotto S."/>
            <person name="Peter M."/>
            <person name="Pfister S."/>
            <person name="Riley R."/>
            <person name="Sitrit Y."/>
            <person name="Stielow J.B."/>
            <person name="Szollosi G."/>
            <person name="Zifcakova L."/>
            <person name="Stursova M."/>
            <person name="Spatafora J.W."/>
            <person name="Tedersoo L."/>
            <person name="Vaario L.M."/>
            <person name="Yamada A."/>
            <person name="Yan M."/>
            <person name="Wang P."/>
            <person name="Xu J."/>
            <person name="Bruns T."/>
            <person name="Baldrian P."/>
            <person name="Vilgalys R."/>
            <person name="Dunand C."/>
            <person name="Henrissat B."/>
            <person name="Grigoriev I.V."/>
            <person name="Hibbett D."/>
            <person name="Nagy L.G."/>
            <person name="Martin F.M."/>
        </authorList>
    </citation>
    <scope>NUCLEOTIDE SEQUENCE</scope>
    <source>
        <strain evidence="1">UH-Tt-Lm1</strain>
    </source>
</reference>
<evidence type="ECO:0000313" key="1">
    <source>
        <dbReference type="EMBL" id="KAF9787521.1"/>
    </source>
</evidence>
<name>A0A9P6HIS5_9AGAM</name>
<accession>A0A9P6HIS5</accession>
<gene>
    <name evidence="1" type="ORF">BJ322DRAFT_730060</name>
</gene>
<dbReference type="EMBL" id="WIUZ02000005">
    <property type="protein sequence ID" value="KAF9787521.1"/>
    <property type="molecule type" value="Genomic_DNA"/>
</dbReference>
<dbReference type="Proteomes" id="UP000736335">
    <property type="component" value="Unassembled WGS sequence"/>
</dbReference>
<evidence type="ECO:0008006" key="3">
    <source>
        <dbReference type="Google" id="ProtNLM"/>
    </source>
</evidence>
<keyword evidence="2" id="KW-1185">Reference proteome</keyword>
<proteinExistence type="predicted"/>
<sequence length="354" mass="40330">MSCPHLPPELFDHIIDLLHGEHGTLKSCYLVSKSWVPRVRKNLFSKVTFASLDDFVAWNKIFPDPVSSPAHYARSLHIIGVEVILAAFFEEKNWVWTFSNVVRLSVFHAWPACSSSHFFKLFCSLPLLEDLDMRGIMADNHNDGGTISRSSTSPPLTGTLTLRLTLGTKHATLRLLELPNGLHFRKLECTWYCTNDLRCTKAVMEACSDTIECIDINCKELWGPRAGPIDFTKTIKLKEVVFRLGRLIEVWTVLALKTLTSNHSAFEKVTIHIHVWTPLAADIIEGMREEIYDQWMDLDRVLARLWESNAVSTHVVYSTKGTKKGGSEYIWRLLPEVMKRGRGMVEVVDYLDVD</sequence>
<comment type="caution">
    <text evidence="1">The sequence shown here is derived from an EMBL/GenBank/DDBJ whole genome shotgun (WGS) entry which is preliminary data.</text>
</comment>
<organism evidence="1 2">
    <name type="scientific">Thelephora terrestris</name>
    <dbReference type="NCBI Taxonomy" id="56493"/>
    <lineage>
        <taxon>Eukaryota</taxon>
        <taxon>Fungi</taxon>
        <taxon>Dikarya</taxon>
        <taxon>Basidiomycota</taxon>
        <taxon>Agaricomycotina</taxon>
        <taxon>Agaricomycetes</taxon>
        <taxon>Thelephorales</taxon>
        <taxon>Thelephoraceae</taxon>
        <taxon>Thelephora</taxon>
    </lineage>
</organism>
<protein>
    <recommendedName>
        <fullName evidence="3">F-box domain-containing protein</fullName>
    </recommendedName>
</protein>
<dbReference type="OrthoDB" id="2788229at2759"/>